<evidence type="ECO:0000313" key="6">
    <source>
        <dbReference type="EMBL" id="PWK43381.1"/>
    </source>
</evidence>
<keyword evidence="7" id="KW-1185">Reference proteome</keyword>
<dbReference type="PANTHER" id="PTHR36510:SF1">
    <property type="entry name" value="GLUTAMATE--CYSTEINE LIGASE 2-RELATED"/>
    <property type="match status" value="1"/>
</dbReference>
<dbReference type="RefSeq" id="WP_239170352.1">
    <property type="nucleotide sequence ID" value="NZ_BONA01000062.1"/>
</dbReference>
<dbReference type="InterPro" id="IPR011793">
    <property type="entry name" value="YbdK"/>
</dbReference>
<name>A0A316FBR3_9ACTN</name>
<dbReference type="PANTHER" id="PTHR36510">
    <property type="entry name" value="GLUTAMATE--CYSTEINE LIGASE 2-RELATED"/>
    <property type="match status" value="1"/>
</dbReference>
<dbReference type="Pfam" id="PF04107">
    <property type="entry name" value="GCS2"/>
    <property type="match status" value="1"/>
</dbReference>
<dbReference type="Gene3D" id="3.30.590.20">
    <property type="match status" value="1"/>
</dbReference>
<gene>
    <name evidence="6" type="ORF">BC793_11363</name>
</gene>
<dbReference type="GO" id="GO:0042398">
    <property type="term" value="P:modified amino acid biosynthetic process"/>
    <property type="evidence" value="ECO:0007669"/>
    <property type="project" value="InterPro"/>
</dbReference>
<keyword evidence="3 5" id="KW-0067">ATP-binding</keyword>
<dbReference type="AlphaFoldDB" id="A0A316FBR3"/>
<keyword evidence="1 5" id="KW-0436">Ligase</keyword>
<comment type="catalytic activity">
    <reaction evidence="4 5">
        <text>L-cysteine + L-glutamate + ATP = gamma-L-glutamyl-L-cysteine + ADP + phosphate + H(+)</text>
        <dbReference type="Rhea" id="RHEA:13285"/>
        <dbReference type="ChEBI" id="CHEBI:15378"/>
        <dbReference type="ChEBI" id="CHEBI:29985"/>
        <dbReference type="ChEBI" id="CHEBI:30616"/>
        <dbReference type="ChEBI" id="CHEBI:35235"/>
        <dbReference type="ChEBI" id="CHEBI:43474"/>
        <dbReference type="ChEBI" id="CHEBI:58173"/>
        <dbReference type="ChEBI" id="CHEBI:456216"/>
        <dbReference type="EC" id="6.3.2.2"/>
    </reaction>
</comment>
<evidence type="ECO:0000256" key="2">
    <source>
        <dbReference type="ARBA" id="ARBA00022741"/>
    </source>
</evidence>
<dbReference type="InterPro" id="IPR014746">
    <property type="entry name" value="Gln_synth/guanido_kin_cat_dom"/>
</dbReference>
<dbReference type="Proteomes" id="UP000245697">
    <property type="component" value="Unassembled WGS sequence"/>
</dbReference>
<dbReference type="NCBIfam" id="NF010041">
    <property type="entry name" value="PRK13517.1-1"/>
    <property type="match status" value="1"/>
</dbReference>
<protein>
    <recommendedName>
        <fullName evidence="5">Putative glutamate--cysteine ligase 2</fullName>
        <ecNumber evidence="5">6.3.2.2</ecNumber>
    </recommendedName>
    <alternativeName>
        <fullName evidence="5">Gamma-glutamylcysteine synthetase 2</fullName>
        <shortName evidence="5">GCS 2</shortName>
        <shortName evidence="5">Gamma-GCS 2</shortName>
    </alternativeName>
</protein>
<evidence type="ECO:0000256" key="3">
    <source>
        <dbReference type="ARBA" id="ARBA00022840"/>
    </source>
</evidence>
<evidence type="ECO:0000256" key="4">
    <source>
        <dbReference type="ARBA" id="ARBA00048819"/>
    </source>
</evidence>
<evidence type="ECO:0000256" key="1">
    <source>
        <dbReference type="ARBA" id="ARBA00022598"/>
    </source>
</evidence>
<proteinExistence type="inferred from homology"/>
<sequence length="380" mass="41194">MTTTITTGRAFARPMAAPLLTIGVEEEFLLLDPATGTNLPVAEQVRAALPESVRMRSRREMRRSMIEMVTGVCTDMRDVRAQLSANRRFAADVAETAGARLVALGATPMAEPDVGVPSGQRYQDLAERYGPVAHDPAACGLHVHVGVADREIAVQVCNHLQVWLPVIRALTANSPLFLGTDTGHASWRSVQLLRWPSMGPTPYFASARDYGRTVADLISSQMVLDEASIYWYARLSPTYPTVEIRVGDVCTDVDDTVLVTALVRAAVATAMNDIRAGLPALRPRDCLLAGAHWRAARYGLSGDLIDLRLGRARPAWDMVDEFFATVSPALLDSGDLELVLNGLNRLRDGGDGAARQRAILRETGDIRAVLAALAAWTRTA</sequence>
<comment type="function">
    <text evidence="5">ATP-dependent carboxylate-amine ligase which exhibits weak glutamate--cysteine ligase activity.</text>
</comment>
<dbReference type="GO" id="GO:0005524">
    <property type="term" value="F:ATP binding"/>
    <property type="evidence" value="ECO:0007669"/>
    <property type="project" value="UniProtKB-KW"/>
</dbReference>
<keyword evidence="2 5" id="KW-0547">Nucleotide-binding</keyword>
<evidence type="ECO:0000256" key="5">
    <source>
        <dbReference type="HAMAP-Rule" id="MF_01609"/>
    </source>
</evidence>
<dbReference type="InterPro" id="IPR006336">
    <property type="entry name" value="GCS2"/>
</dbReference>
<dbReference type="SUPFAM" id="SSF55931">
    <property type="entry name" value="Glutamine synthetase/guanido kinase"/>
    <property type="match status" value="1"/>
</dbReference>
<dbReference type="EC" id="6.3.2.2" evidence="5"/>
<dbReference type="HAMAP" id="MF_01609">
    <property type="entry name" value="Glu_cys_ligase_2"/>
    <property type="match status" value="1"/>
</dbReference>
<accession>A0A316FBR3</accession>
<dbReference type="NCBIfam" id="TIGR02050">
    <property type="entry name" value="gshA_cyan_rel"/>
    <property type="match status" value="1"/>
</dbReference>
<evidence type="ECO:0000313" key="7">
    <source>
        <dbReference type="Proteomes" id="UP000245697"/>
    </source>
</evidence>
<dbReference type="InterPro" id="IPR050141">
    <property type="entry name" value="GCL_type2/YbdK_subfam"/>
</dbReference>
<dbReference type="GO" id="GO:0004357">
    <property type="term" value="F:glutamate-cysteine ligase activity"/>
    <property type="evidence" value="ECO:0007669"/>
    <property type="project" value="UniProtKB-EC"/>
</dbReference>
<organism evidence="6 7">
    <name type="scientific">Actinoplanes xinjiangensis</name>
    <dbReference type="NCBI Taxonomy" id="512350"/>
    <lineage>
        <taxon>Bacteria</taxon>
        <taxon>Bacillati</taxon>
        <taxon>Actinomycetota</taxon>
        <taxon>Actinomycetes</taxon>
        <taxon>Micromonosporales</taxon>
        <taxon>Micromonosporaceae</taxon>
        <taxon>Actinoplanes</taxon>
    </lineage>
</organism>
<dbReference type="EMBL" id="QGGR01000013">
    <property type="protein sequence ID" value="PWK43381.1"/>
    <property type="molecule type" value="Genomic_DNA"/>
</dbReference>
<comment type="similarity">
    <text evidence="5">Belongs to the glutamate--cysteine ligase type 2 family. YbdK subfamily.</text>
</comment>
<reference evidence="6 7" key="1">
    <citation type="submission" date="2018-05" db="EMBL/GenBank/DDBJ databases">
        <title>Genomic Encyclopedia of Archaeal and Bacterial Type Strains, Phase II (KMG-II): from individual species to whole genera.</title>
        <authorList>
            <person name="Goeker M."/>
        </authorList>
    </citation>
    <scope>NUCLEOTIDE SEQUENCE [LARGE SCALE GENOMIC DNA]</scope>
    <source>
        <strain evidence="6 7">DSM 45184</strain>
    </source>
</reference>
<comment type="caution">
    <text evidence="6">The sequence shown here is derived from an EMBL/GenBank/DDBJ whole genome shotgun (WGS) entry which is preliminary data.</text>
</comment>